<dbReference type="Pfam" id="PF10536">
    <property type="entry name" value="PMD"/>
    <property type="match status" value="1"/>
</dbReference>
<feature type="region of interest" description="Disordered" evidence="2">
    <location>
        <begin position="565"/>
        <end position="588"/>
    </location>
</feature>
<reference evidence="5" key="1">
    <citation type="submission" date="2018-08" db="EMBL/GenBank/DDBJ databases">
        <authorList>
            <person name="Rossello M."/>
        </authorList>
    </citation>
    <scope>NUCLEOTIDE SEQUENCE [LARGE SCALE GENOMIC DNA]</scope>
    <source>
        <strain evidence="5">cv. Chinese Spring</strain>
    </source>
</reference>
<keyword evidence="1" id="KW-0175">Coiled coil</keyword>
<evidence type="ECO:0000256" key="1">
    <source>
        <dbReference type="SAM" id="Coils"/>
    </source>
</evidence>
<evidence type="ECO:0000313" key="6">
    <source>
        <dbReference type="Proteomes" id="UP000019116"/>
    </source>
</evidence>
<proteinExistence type="predicted"/>
<evidence type="ECO:0000256" key="3">
    <source>
        <dbReference type="SAM" id="Phobius"/>
    </source>
</evidence>
<organism evidence="5">
    <name type="scientific">Triticum aestivum</name>
    <name type="common">Wheat</name>
    <dbReference type="NCBI Taxonomy" id="4565"/>
    <lineage>
        <taxon>Eukaryota</taxon>
        <taxon>Viridiplantae</taxon>
        <taxon>Streptophyta</taxon>
        <taxon>Embryophyta</taxon>
        <taxon>Tracheophyta</taxon>
        <taxon>Spermatophyta</taxon>
        <taxon>Magnoliopsida</taxon>
        <taxon>Liliopsida</taxon>
        <taxon>Poales</taxon>
        <taxon>Poaceae</taxon>
        <taxon>BOP clade</taxon>
        <taxon>Pooideae</taxon>
        <taxon>Triticodae</taxon>
        <taxon>Triticeae</taxon>
        <taxon>Triticinae</taxon>
        <taxon>Triticum</taxon>
    </lineage>
</organism>
<dbReference type="Proteomes" id="UP000019116">
    <property type="component" value="Chromosome 6B"/>
</dbReference>
<dbReference type="AlphaFoldDB" id="A0A3B6PGQ5"/>
<protein>
    <recommendedName>
        <fullName evidence="4">Aminotransferase-like plant mobile domain-containing protein</fullName>
    </recommendedName>
</protein>
<dbReference type="OrthoDB" id="694455at2759"/>
<dbReference type="PANTHER" id="PTHR36607">
    <property type="entry name" value="1,2-DIHYDROXY-3-KETO-5-METHYLTHIOPENTENE DIOXYGENASE 4"/>
    <property type="match status" value="1"/>
</dbReference>
<dbReference type="STRING" id="4565.A0A3B6PGQ5"/>
<feature type="coiled-coil region" evidence="1">
    <location>
        <begin position="775"/>
        <end position="851"/>
    </location>
</feature>
<keyword evidence="6" id="KW-1185">Reference proteome</keyword>
<dbReference type="EnsemblPlants" id="TraesCS6B02G093200.1">
    <property type="protein sequence ID" value="TraesCS6B02G093200.1"/>
    <property type="gene ID" value="TraesCS6B02G093200"/>
</dbReference>
<evidence type="ECO:0000256" key="2">
    <source>
        <dbReference type="SAM" id="MobiDB-lite"/>
    </source>
</evidence>
<dbReference type="InterPro" id="IPR019557">
    <property type="entry name" value="AminoTfrase-like_pln_mobile"/>
</dbReference>
<accession>A0A3B6PGQ5</accession>
<dbReference type="OMA" id="VEWVNAM"/>
<dbReference type="SMR" id="A0A3B6PGQ5"/>
<sequence length="874" mass="98619">MAQNSPTVPSHRLSLVELAKQQKLYEPSSDDQDCPIVKAISIPKGELDYGPRGWRARQSKLAYSYYPLAASPRTDTAFCLGTRMVSKGLTWERHDIEYMPRPSGYNEWGANILRNHSFSLKGLGEGSDYLCGAIYCSLGDYSISPALLRSLLEKWDPKTNTFLFSCGERTITLLDMYQMAGLPLDGDLYEEFIPPEHALDPSLCQFPDFLADLLSTHDHLAKNNGGHVTFQVWCDYFHNRRDHSVPYASLREVRLYVAAYIAVWLCYFVVIGGGAYVRARAGVLVMASWIALGRRISLAPPALCSIYFSLRHISTHPVGPCYRIRGWPVHFIIGWMGVYLKNVFGKRAKVSKFPTPKLCPGRLSMVGTMFRIPHDFSPEKAHDFFEKHKNIVWYPSNFSDLASTCWLQKAFTISIRRGMLPWRRSDYDDDLCIVEPYHPDRVARQFKLDQQVPYTPLRSLYIIDDISVAYAHWWHLLRSNPKHTHYIPNKDFVGNSSVAWTNWWTIFIQPFTSVLGLLRQEGDLVVVKKLSAERQEEYLAAIEAREMPAVNHWRDILRGYTLDNNAPPPLLQQKRKNNPNDVSASSSSNPRLLISVTVSGTRLNARKEGTDILVDGSSEGPSPNATISFDGEERPAVKRKIDSSLGESPCNLDELVEFMHELGDTGTDDNIIGSDLSFEDFNISEPSLNLPTPPTIIYLAAPSYRQVAVRSMLPAGDVVPQIAPVRAAWEKFVSISDTVQETRRTIEDQSKQKSEFVTAAESRAESIEASLKTSAEEMSSILEKQAENKERVEALSAQLQEATAELLTTDERVKQLESDRSAKQAEAKKLHEDLLEANVKASEELEALKGKTWTLEDEAKSIIISLKDWRSMSN</sequence>
<keyword evidence="3" id="KW-0472">Membrane</keyword>
<reference evidence="5" key="2">
    <citation type="submission" date="2018-10" db="UniProtKB">
        <authorList>
            <consortium name="EnsemblPlants"/>
        </authorList>
    </citation>
    <scope>IDENTIFICATION</scope>
</reference>
<name>A0A3B6PGQ5_WHEAT</name>
<evidence type="ECO:0000259" key="4">
    <source>
        <dbReference type="Pfam" id="PF10536"/>
    </source>
</evidence>
<dbReference type="Gramene" id="TraesCS6B03G0219700.1">
    <property type="protein sequence ID" value="TraesCS6B03G0219700.1.CDS"/>
    <property type="gene ID" value="TraesCS6B03G0219700"/>
</dbReference>
<dbReference type="Gramene" id="TraesCS6B02G093200.1">
    <property type="protein sequence ID" value="TraesCS6B02G093200.1"/>
    <property type="gene ID" value="TraesCS6B02G093200"/>
</dbReference>
<dbReference type="PANTHER" id="PTHR36607:SF20">
    <property type="entry name" value="AMINOTRANSFERASE-LIKE PLANT MOBILE DOMAIN-CONTAINING PROTEIN"/>
    <property type="match status" value="1"/>
</dbReference>
<evidence type="ECO:0000313" key="5">
    <source>
        <dbReference type="EnsemblPlants" id="TraesCS6B02G093200.1"/>
    </source>
</evidence>
<keyword evidence="3" id="KW-1133">Transmembrane helix</keyword>
<feature type="transmembrane region" description="Helical" evidence="3">
    <location>
        <begin position="255"/>
        <end position="277"/>
    </location>
</feature>
<keyword evidence="3" id="KW-0812">Transmembrane</keyword>
<feature type="domain" description="Aminotransferase-like plant mobile" evidence="4">
    <location>
        <begin position="139"/>
        <end position="504"/>
    </location>
</feature>
<feature type="compositionally biased region" description="Polar residues" evidence="2">
    <location>
        <begin position="579"/>
        <end position="588"/>
    </location>
</feature>